<feature type="domain" description="Beta-hexosaminidase bacterial type N-terminal" evidence="9">
    <location>
        <begin position="33"/>
        <end position="174"/>
    </location>
</feature>
<dbReference type="Gene3D" id="3.20.20.80">
    <property type="entry name" value="Glycosidases"/>
    <property type="match status" value="1"/>
</dbReference>
<name>A0A2N9L995_9BACT</name>
<evidence type="ECO:0000313" key="11">
    <source>
        <dbReference type="Proteomes" id="UP000239735"/>
    </source>
</evidence>
<dbReference type="PANTHER" id="PTHR22600:SF57">
    <property type="entry name" value="BETA-N-ACETYLHEXOSAMINIDASE"/>
    <property type="match status" value="1"/>
</dbReference>
<dbReference type="PRINTS" id="PR00738">
    <property type="entry name" value="GLHYDRLASE20"/>
</dbReference>
<feature type="signal peptide" evidence="7">
    <location>
        <begin position="1"/>
        <end position="28"/>
    </location>
</feature>
<dbReference type="InterPro" id="IPR015882">
    <property type="entry name" value="HEX_bac_N"/>
</dbReference>
<keyword evidence="5" id="KW-0326">Glycosidase</keyword>
<dbReference type="Pfam" id="PF02838">
    <property type="entry name" value="Glyco_hydro_20b"/>
    <property type="match status" value="1"/>
</dbReference>
<dbReference type="InterPro" id="IPR015883">
    <property type="entry name" value="Glyco_hydro_20_cat"/>
</dbReference>
<evidence type="ECO:0000259" key="8">
    <source>
        <dbReference type="Pfam" id="PF00728"/>
    </source>
</evidence>
<keyword evidence="4 10" id="KW-0378">Hydrolase</keyword>
<feature type="domain" description="Glycoside hydrolase family 20 catalytic" evidence="8">
    <location>
        <begin position="232"/>
        <end position="411"/>
    </location>
</feature>
<evidence type="ECO:0000313" key="10">
    <source>
        <dbReference type="EMBL" id="SPE19859.1"/>
    </source>
</evidence>
<evidence type="ECO:0000256" key="5">
    <source>
        <dbReference type="ARBA" id="ARBA00023295"/>
    </source>
</evidence>
<dbReference type="InterPro" id="IPR025705">
    <property type="entry name" value="Beta_hexosaminidase_sua/sub"/>
</dbReference>
<dbReference type="Proteomes" id="UP000239735">
    <property type="component" value="Unassembled WGS sequence"/>
</dbReference>
<comment type="catalytic activity">
    <reaction evidence="1">
        <text>Hydrolysis of terminal non-reducing N-acetyl-D-hexosamine residues in N-acetyl-beta-D-hexosaminides.</text>
        <dbReference type="EC" id="3.2.1.52"/>
    </reaction>
</comment>
<evidence type="ECO:0000256" key="1">
    <source>
        <dbReference type="ARBA" id="ARBA00001231"/>
    </source>
</evidence>
<dbReference type="SUPFAM" id="SSF55545">
    <property type="entry name" value="beta-N-acetylhexosaminidase-like domain"/>
    <property type="match status" value="1"/>
</dbReference>
<evidence type="ECO:0000256" key="6">
    <source>
        <dbReference type="PIRSR" id="PIRSR625705-1"/>
    </source>
</evidence>
<dbReference type="InterPro" id="IPR017853">
    <property type="entry name" value="GH"/>
</dbReference>
<dbReference type="InterPro" id="IPR029018">
    <property type="entry name" value="Hex-like_dom2"/>
</dbReference>
<dbReference type="EC" id="3.2.1.52" evidence="3"/>
<dbReference type="GO" id="GO:0030203">
    <property type="term" value="P:glycosaminoglycan metabolic process"/>
    <property type="evidence" value="ECO:0007669"/>
    <property type="project" value="TreeGrafter"/>
</dbReference>
<dbReference type="SUPFAM" id="SSF51445">
    <property type="entry name" value="(Trans)glycosidases"/>
    <property type="match status" value="1"/>
</dbReference>
<dbReference type="GO" id="GO:0004563">
    <property type="term" value="F:beta-N-acetylhexosaminidase activity"/>
    <property type="evidence" value="ECO:0007669"/>
    <property type="project" value="UniProtKB-EC"/>
</dbReference>
<evidence type="ECO:0000259" key="9">
    <source>
        <dbReference type="Pfam" id="PF02838"/>
    </source>
</evidence>
<dbReference type="GO" id="GO:0016020">
    <property type="term" value="C:membrane"/>
    <property type="evidence" value="ECO:0007669"/>
    <property type="project" value="TreeGrafter"/>
</dbReference>
<dbReference type="PANTHER" id="PTHR22600">
    <property type="entry name" value="BETA-HEXOSAMINIDASE"/>
    <property type="match status" value="1"/>
</dbReference>
<comment type="similarity">
    <text evidence="2">Belongs to the glycosyl hydrolase 20 family.</text>
</comment>
<evidence type="ECO:0000256" key="2">
    <source>
        <dbReference type="ARBA" id="ARBA00006285"/>
    </source>
</evidence>
<evidence type="ECO:0000256" key="7">
    <source>
        <dbReference type="SAM" id="SignalP"/>
    </source>
</evidence>
<accession>A0A2N9L995</accession>
<feature type="active site" description="Proton donor" evidence="6">
    <location>
        <position position="318"/>
    </location>
</feature>
<organism evidence="10 11">
    <name type="scientific">Candidatus Sulfuritelmatomonas gaucii</name>
    <dbReference type="NCBI Taxonomy" id="2043161"/>
    <lineage>
        <taxon>Bacteria</taxon>
        <taxon>Pseudomonadati</taxon>
        <taxon>Acidobacteriota</taxon>
        <taxon>Terriglobia</taxon>
        <taxon>Terriglobales</taxon>
        <taxon>Acidobacteriaceae</taxon>
        <taxon>Candidatus Sulfuritelmatomonas</taxon>
    </lineage>
</organism>
<dbReference type="AlphaFoldDB" id="A0A2N9L995"/>
<evidence type="ECO:0000256" key="4">
    <source>
        <dbReference type="ARBA" id="ARBA00022801"/>
    </source>
</evidence>
<dbReference type="EMBL" id="OKRB01000081">
    <property type="protein sequence ID" value="SPE19859.1"/>
    <property type="molecule type" value="Genomic_DNA"/>
</dbReference>
<dbReference type="GO" id="GO:0005975">
    <property type="term" value="P:carbohydrate metabolic process"/>
    <property type="evidence" value="ECO:0007669"/>
    <property type="project" value="InterPro"/>
</dbReference>
<dbReference type="Pfam" id="PF00728">
    <property type="entry name" value="Glyco_hydro_20"/>
    <property type="match status" value="1"/>
</dbReference>
<proteinExistence type="inferred from homology"/>
<protein>
    <recommendedName>
        <fullName evidence="3">beta-N-acetylhexosaminidase</fullName>
        <ecNumber evidence="3">3.2.1.52</ecNumber>
    </recommendedName>
</protein>
<dbReference type="Gene3D" id="3.30.379.10">
    <property type="entry name" value="Chitobiase/beta-hexosaminidase domain 2-like"/>
    <property type="match status" value="1"/>
</dbReference>
<keyword evidence="7" id="KW-0732">Signal</keyword>
<gene>
    <name evidence="10" type="ORF">SBA5_250089</name>
</gene>
<sequence>MPGLRKRLVPWYLLFSVPCCLFPVFSAAQVQSPKLLPAPREAHLDKLAELPDHMVVIVPGHNEDDEFAARDLEDALKRIAPDADESRAAAARAAYHVILLRSDSAEAKAILERNSLTFDPAMVSEGYALVVDPHETSIIGASGAGVFYGVQTFKQLLPLPGTPRALSTGTVRDWPAMRYRGIDDDLSRGPFPTLEFQKHQIRVFASFKINIYSPYFEHTLLYPDQPLAAPPGSSLTPEQAKELVAYARQYHITIIPEQESFGHLHHMLKWEIYQDLAETPHGYVLAPGQAGTLPLIKDWFTQIAQEFPSPFIHIGADETFDLGAGLTKDAVQQQGYGPVYMAFLKQIHDELAPLNRRLIFWGDIGDENPDAVSNLPKDMIAVPWNYHLASGFDKLIEPFAKNGIETWVAPGDANWNEVYPVEKTALWNIQGFIRDGQRLGSTGALTTVWNDDGEGLFNMDWYGVLFGAVAAWQPGESSIADYQDAYGQVFHQDPSGKINAAEKELMAAEEAIADAGTHMTSDQIFWVDPWSAQGQAISARLLPTVHDLRVHAEQAIVLLDQARQQNPALRQTEALDAMDLGARRLDLIGLKFQLAQEIGTAYTQAVAQQHDKTQNSETNRLLNEISSNNGSCEDLRDAYSALKNEYSQVWLSENRPYWLSNVTVRYDLAIEMWQRRGDQFEEATHAWHRGQGLAAPASLELPAPAEAAH</sequence>
<reference evidence="11" key="1">
    <citation type="submission" date="2018-02" db="EMBL/GenBank/DDBJ databases">
        <authorList>
            <person name="Hausmann B."/>
        </authorList>
    </citation>
    <scope>NUCLEOTIDE SEQUENCE [LARGE SCALE GENOMIC DNA]</scope>
    <source>
        <strain evidence="11">Peat soil MAG SbA5</strain>
    </source>
</reference>
<evidence type="ECO:0000256" key="3">
    <source>
        <dbReference type="ARBA" id="ARBA00012663"/>
    </source>
</evidence>
<feature type="chain" id="PRO_5014614827" description="beta-N-acetylhexosaminidase" evidence="7">
    <location>
        <begin position="29"/>
        <end position="709"/>
    </location>
</feature>